<dbReference type="GO" id="GO:0006772">
    <property type="term" value="P:thiamine metabolic process"/>
    <property type="evidence" value="ECO:0007669"/>
    <property type="project" value="UniProtKB-UniRule"/>
</dbReference>
<dbReference type="CDD" id="cd07995">
    <property type="entry name" value="TPK"/>
    <property type="match status" value="1"/>
</dbReference>
<evidence type="ECO:0000259" key="6">
    <source>
        <dbReference type="SMART" id="SM00983"/>
    </source>
</evidence>
<dbReference type="GO" id="GO:0004788">
    <property type="term" value="F:thiamine diphosphokinase activity"/>
    <property type="evidence" value="ECO:0007669"/>
    <property type="project" value="UniProtKB-UniRule"/>
</dbReference>
<dbReference type="InterPro" id="IPR007373">
    <property type="entry name" value="Thiamin_PyroPKinase_B1-bd"/>
</dbReference>
<keyword evidence="4" id="KW-0067">ATP-binding</keyword>
<dbReference type="PANTHER" id="PTHR41299">
    <property type="entry name" value="THIAMINE PYROPHOSPHOKINASE"/>
    <property type="match status" value="1"/>
</dbReference>
<dbReference type="GO" id="GO:0030975">
    <property type="term" value="F:thiamine binding"/>
    <property type="evidence" value="ECO:0007669"/>
    <property type="project" value="InterPro"/>
</dbReference>
<dbReference type="SUPFAM" id="SSF63862">
    <property type="entry name" value="Thiamin pyrophosphokinase, substrate-binding domain"/>
    <property type="match status" value="1"/>
</dbReference>
<feature type="domain" description="Thiamin pyrophosphokinase thiamin-binding" evidence="6">
    <location>
        <begin position="149"/>
        <end position="208"/>
    </location>
</feature>
<dbReference type="Pfam" id="PF04265">
    <property type="entry name" value="TPK_B1_binding"/>
    <property type="match status" value="1"/>
</dbReference>
<accession>A0A1V4J0K7</accession>
<dbReference type="STRING" id="225345.CLCHR_07360"/>
<organism evidence="7 8">
    <name type="scientific">Clostridium chromiireducens</name>
    <dbReference type="NCBI Taxonomy" id="225345"/>
    <lineage>
        <taxon>Bacteria</taxon>
        <taxon>Bacillati</taxon>
        <taxon>Bacillota</taxon>
        <taxon>Clostridia</taxon>
        <taxon>Eubacteriales</taxon>
        <taxon>Clostridiaceae</taxon>
        <taxon>Clostridium</taxon>
    </lineage>
</organism>
<evidence type="ECO:0000256" key="2">
    <source>
        <dbReference type="ARBA" id="ARBA00022741"/>
    </source>
</evidence>
<dbReference type="InterPro" id="IPR006282">
    <property type="entry name" value="Thi_PPkinase"/>
</dbReference>
<gene>
    <name evidence="7" type="primary">thiN</name>
    <name evidence="7" type="ORF">CLCHR_07360</name>
</gene>
<dbReference type="SMART" id="SM00983">
    <property type="entry name" value="TPK_B1_binding"/>
    <property type="match status" value="1"/>
</dbReference>
<dbReference type="Gene3D" id="3.40.50.10240">
    <property type="entry name" value="Thiamin pyrophosphokinase, catalytic domain"/>
    <property type="match status" value="1"/>
</dbReference>
<dbReference type="Proteomes" id="UP000191056">
    <property type="component" value="Unassembled WGS sequence"/>
</dbReference>
<sequence>MNKLNVVIVSGGNPPSEKLLREYLKDIDLIIAADKGSECLYNYKIVPDLLLGDFDSAKKEILDNIRLQVKEVLEFPPEKDYTDTEIAVIEAVRRGATKIYLFGALGSRMDHALGNIGLLLNAKKKGVAIEIIDDNNRIYLGENNMRLLGKCGENISFHALSDKVVNLNISGAKYSLNGYTMSLLDPRAICNEFVDTPIDISYEEGELLILHSID</sequence>
<dbReference type="PANTHER" id="PTHR41299:SF1">
    <property type="entry name" value="THIAMINE PYROPHOSPHOKINASE"/>
    <property type="match status" value="1"/>
</dbReference>
<proteinExistence type="predicted"/>
<evidence type="ECO:0000256" key="4">
    <source>
        <dbReference type="ARBA" id="ARBA00022840"/>
    </source>
</evidence>
<dbReference type="EC" id="2.7.6.2" evidence="5"/>
<evidence type="ECO:0000256" key="3">
    <source>
        <dbReference type="ARBA" id="ARBA00022777"/>
    </source>
</evidence>
<dbReference type="Pfam" id="PF04263">
    <property type="entry name" value="TPK_catalytic"/>
    <property type="match status" value="1"/>
</dbReference>
<dbReference type="AlphaFoldDB" id="A0A1V4J0K7"/>
<dbReference type="EMBL" id="MZGT01000007">
    <property type="protein sequence ID" value="OPJ65544.1"/>
    <property type="molecule type" value="Genomic_DNA"/>
</dbReference>
<dbReference type="InterPro" id="IPR007371">
    <property type="entry name" value="TPK_catalytic"/>
</dbReference>
<evidence type="ECO:0000313" key="8">
    <source>
        <dbReference type="Proteomes" id="UP000191056"/>
    </source>
</evidence>
<dbReference type="GO" id="GO:0005524">
    <property type="term" value="F:ATP binding"/>
    <property type="evidence" value="ECO:0007669"/>
    <property type="project" value="UniProtKB-KW"/>
</dbReference>
<keyword evidence="2" id="KW-0547">Nucleotide-binding</keyword>
<evidence type="ECO:0000256" key="1">
    <source>
        <dbReference type="ARBA" id="ARBA00022679"/>
    </source>
</evidence>
<dbReference type="InterPro" id="IPR053149">
    <property type="entry name" value="TPK"/>
</dbReference>
<keyword evidence="1 7" id="KW-0808">Transferase</keyword>
<dbReference type="InterPro" id="IPR036759">
    <property type="entry name" value="TPK_catalytic_sf"/>
</dbReference>
<dbReference type="GO" id="GO:0009229">
    <property type="term" value="P:thiamine diphosphate biosynthetic process"/>
    <property type="evidence" value="ECO:0007669"/>
    <property type="project" value="InterPro"/>
</dbReference>
<reference evidence="7 8" key="1">
    <citation type="submission" date="2017-03" db="EMBL/GenBank/DDBJ databases">
        <title>Genome sequence of Clostridium chromiireducens DSM 23318.</title>
        <authorList>
            <person name="Poehlein A."/>
            <person name="Daniel R."/>
        </authorList>
    </citation>
    <scope>NUCLEOTIDE SEQUENCE [LARGE SCALE GENOMIC DNA]</scope>
    <source>
        <strain evidence="7 8">DSM 23318</strain>
    </source>
</reference>
<name>A0A1V4J0K7_9CLOT</name>
<keyword evidence="8" id="KW-1185">Reference proteome</keyword>
<dbReference type="InterPro" id="IPR036371">
    <property type="entry name" value="TPK_B1-bd_sf"/>
</dbReference>
<comment type="caution">
    <text evidence="7">The sequence shown here is derived from an EMBL/GenBank/DDBJ whole genome shotgun (WGS) entry which is preliminary data.</text>
</comment>
<dbReference type="GO" id="GO:0016301">
    <property type="term" value="F:kinase activity"/>
    <property type="evidence" value="ECO:0007669"/>
    <property type="project" value="UniProtKB-KW"/>
</dbReference>
<evidence type="ECO:0000256" key="5">
    <source>
        <dbReference type="NCBIfam" id="TIGR01378"/>
    </source>
</evidence>
<protein>
    <recommendedName>
        <fullName evidence="5">Thiamine diphosphokinase</fullName>
        <ecNumber evidence="5">2.7.6.2</ecNumber>
    </recommendedName>
</protein>
<keyword evidence="3 7" id="KW-0418">Kinase</keyword>
<dbReference type="NCBIfam" id="TIGR01378">
    <property type="entry name" value="thi_PPkinase"/>
    <property type="match status" value="1"/>
</dbReference>
<dbReference type="SUPFAM" id="SSF63999">
    <property type="entry name" value="Thiamin pyrophosphokinase, catalytic domain"/>
    <property type="match status" value="1"/>
</dbReference>
<evidence type="ECO:0000313" key="7">
    <source>
        <dbReference type="EMBL" id="OPJ65544.1"/>
    </source>
</evidence>